<dbReference type="InterPro" id="IPR036188">
    <property type="entry name" value="FAD/NAD-bd_sf"/>
</dbReference>
<reference evidence="8" key="1">
    <citation type="submission" date="2020-05" db="EMBL/GenBank/DDBJ databases">
        <authorList>
            <person name="Chiriac C."/>
            <person name="Salcher M."/>
            <person name="Ghai R."/>
            <person name="Kavagutti S V."/>
        </authorList>
    </citation>
    <scope>NUCLEOTIDE SEQUENCE</scope>
</reference>
<keyword evidence="3" id="KW-0285">Flavoprotein</keyword>
<comment type="similarity">
    <text evidence="2">Belongs to the FAD-binding monooxygenase family.</text>
</comment>
<evidence type="ECO:0000256" key="3">
    <source>
        <dbReference type="ARBA" id="ARBA00022630"/>
    </source>
</evidence>
<evidence type="ECO:0000256" key="2">
    <source>
        <dbReference type="ARBA" id="ARBA00010139"/>
    </source>
</evidence>
<keyword evidence="4" id="KW-0274">FAD</keyword>
<evidence type="ECO:0000256" key="5">
    <source>
        <dbReference type="ARBA" id="ARBA00022857"/>
    </source>
</evidence>
<dbReference type="PANTHER" id="PTHR43098:SF3">
    <property type="entry name" value="L-ORNITHINE N(5)-MONOOXYGENASE-RELATED"/>
    <property type="match status" value="1"/>
</dbReference>
<keyword evidence="5" id="KW-0521">NADP</keyword>
<keyword evidence="6" id="KW-0560">Oxidoreductase</keyword>
<dbReference type="Gene3D" id="3.50.50.60">
    <property type="entry name" value="FAD/NAD(P)-binding domain"/>
    <property type="match status" value="3"/>
</dbReference>
<dbReference type="GO" id="GO:0004497">
    <property type="term" value="F:monooxygenase activity"/>
    <property type="evidence" value="ECO:0007669"/>
    <property type="project" value="UniProtKB-KW"/>
</dbReference>
<organism evidence="8">
    <name type="scientific">freshwater metagenome</name>
    <dbReference type="NCBI Taxonomy" id="449393"/>
    <lineage>
        <taxon>unclassified sequences</taxon>
        <taxon>metagenomes</taxon>
        <taxon>ecological metagenomes</taxon>
    </lineage>
</organism>
<keyword evidence="7" id="KW-0503">Monooxygenase</keyword>
<evidence type="ECO:0000256" key="7">
    <source>
        <dbReference type="ARBA" id="ARBA00023033"/>
    </source>
</evidence>
<dbReference type="EMBL" id="CAFBNA010000060">
    <property type="protein sequence ID" value="CAB4934654.1"/>
    <property type="molecule type" value="Genomic_DNA"/>
</dbReference>
<evidence type="ECO:0000256" key="4">
    <source>
        <dbReference type="ARBA" id="ARBA00022827"/>
    </source>
</evidence>
<comment type="cofactor">
    <cofactor evidence="1">
        <name>FAD</name>
        <dbReference type="ChEBI" id="CHEBI:57692"/>
    </cofactor>
</comment>
<accession>A0A6J7IWD8</accession>
<dbReference type="SUPFAM" id="SSF51905">
    <property type="entry name" value="FAD/NAD(P)-binding domain"/>
    <property type="match status" value="2"/>
</dbReference>
<dbReference type="PANTHER" id="PTHR43098">
    <property type="entry name" value="L-ORNITHINE N(5)-MONOOXYGENASE-RELATED"/>
    <property type="match status" value="1"/>
</dbReference>
<sequence length="538" mass="59768">MTRTSLAETGSTDVIVIGAGFAGLYMHHRLREMGLNAVGIEAADDVGGTWWWNRYPGARCDIRSLDYSYSFDPELEQDWDWSEKYATQPEILSYANHVAERFDLRRDVRFSTRMTSARWNETTNEWVVETDQGDRWTAQFLVMAVGALSAAKQPELADIDSFAGPTYYTASWPHEGVDFTGQRVAAIGTGSSGIQSIPLIAKQADQLTVFQRTPNFAVPAQNGPLDPEVVATLKRRYREHRAEQRVSYGGVVNPSSEQSAHEVPADERTQRFDAIWEEGMLFGFLGSFNDVMIDPSANAIVADYLRDRIRSIVSDPATAEALCPTTYPVGAKRLCLDTDYFETFNRSNVSLVDLQSTPITRLVPSGIQTTESLYEFDTIVFATGFDAMTGPLLAPEIVGKDGETLRDAWSAGPRTYLGLTTHGFPNMFMITAPGSPSVMTNMLVSIEQHVEWSTEAIAWMAERGVQQIDPDLEAQDAWVDHVNEVANFTLFPKGNSWYLGANVPGKPRVFMPYIAGVGPYREICDGVANDNYRGFTFA</sequence>
<proteinExistence type="inferred from homology"/>
<evidence type="ECO:0000313" key="8">
    <source>
        <dbReference type="EMBL" id="CAB4934654.1"/>
    </source>
</evidence>
<dbReference type="InterPro" id="IPR050775">
    <property type="entry name" value="FAD-binding_Monooxygenases"/>
</dbReference>
<protein>
    <submittedName>
        <fullName evidence="8">Unannotated protein</fullName>
    </submittedName>
</protein>
<gene>
    <name evidence="8" type="ORF">UFOPK3708_01059</name>
</gene>
<dbReference type="AlphaFoldDB" id="A0A6J7IWD8"/>
<evidence type="ECO:0000256" key="6">
    <source>
        <dbReference type="ARBA" id="ARBA00023002"/>
    </source>
</evidence>
<evidence type="ECO:0000256" key="1">
    <source>
        <dbReference type="ARBA" id="ARBA00001974"/>
    </source>
</evidence>
<dbReference type="PRINTS" id="PR00411">
    <property type="entry name" value="PNDRDTASEI"/>
</dbReference>
<dbReference type="Pfam" id="PF13738">
    <property type="entry name" value="Pyr_redox_3"/>
    <property type="match status" value="1"/>
</dbReference>
<name>A0A6J7IWD8_9ZZZZ</name>